<accession>A0ABW3K1D0</accession>
<dbReference type="InterPro" id="IPR051476">
    <property type="entry name" value="Bac_ResReg_Asp_Phosphatase"/>
</dbReference>
<sequence>MAIFLLGLNSYTTAQTHSSKIDSLDNLLKTLPEDTTRVNTLLKLCGVLSYSDTKRVQEVATETIDLSQKIDFKKGEGKGYVYMGYYYHRLGNEPRAIEFLLKALAIFEAIPDNRQVAVCNNNVGVIYLSQDDTKSALLHFNKALSSWTDQGYKSGIARALGNIADVYETEKNDSLALQYYQRSLAINEETKDKSAVSNILNAMGEIYFRSQRYDESFKYQQRALQLAIETGSINLQSGIYTALSDLYLVRNNPGQAVSHAERALEIGKKIDSKRNVADSYLQLSKVYAAAKNYPKAYEFQSLYVALNDSLKSSENLSNIEKVKANYELDKKELEIKALNHEMRVKIIRRNSFIAACLALLVIGALVYNRQHMIMKKRLEAKRQLLDFYTQNLREKSEMIDKINQDIETLKQKSAEEDTEIDKYNKILHAAILTDEDWENFKKAFEEVYPRFFAKLRYHYPDITVAELRLSALIKLKLSLKESASMLGISPESIKKSRYRLRKKFDLPEKETLEDFINKITYLKAAS</sequence>
<evidence type="ECO:0000313" key="10">
    <source>
        <dbReference type="Proteomes" id="UP001597112"/>
    </source>
</evidence>
<keyword evidence="8" id="KW-0812">Transmembrane</keyword>
<dbReference type="PANTHER" id="PTHR46630:SF1">
    <property type="entry name" value="TETRATRICOPEPTIDE REPEAT PROTEIN 29"/>
    <property type="match status" value="1"/>
</dbReference>
<feature type="transmembrane region" description="Helical" evidence="8">
    <location>
        <begin position="351"/>
        <end position="368"/>
    </location>
</feature>
<dbReference type="RefSeq" id="WP_377579355.1">
    <property type="nucleotide sequence ID" value="NZ_JBHTKA010000003.1"/>
</dbReference>
<dbReference type="PROSITE" id="PS50005">
    <property type="entry name" value="TPR"/>
    <property type="match status" value="2"/>
</dbReference>
<dbReference type="SMART" id="SM00028">
    <property type="entry name" value="TPR"/>
    <property type="match status" value="5"/>
</dbReference>
<feature type="coiled-coil region" evidence="7">
    <location>
        <begin position="316"/>
        <end position="343"/>
    </location>
</feature>
<keyword evidence="3" id="KW-0677">Repeat</keyword>
<dbReference type="Pfam" id="PF13424">
    <property type="entry name" value="TPR_12"/>
    <property type="match status" value="2"/>
</dbReference>
<evidence type="ECO:0000256" key="7">
    <source>
        <dbReference type="SAM" id="Coils"/>
    </source>
</evidence>
<evidence type="ECO:0000256" key="8">
    <source>
        <dbReference type="SAM" id="Phobius"/>
    </source>
</evidence>
<dbReference type="EMBL" id="JBHTKA010000003">
    <property type="protein sequence ID" value="MFD1000068.1"/>
    <property type="molecule type" value="Genomic_DNA"/>
</dbReference>
<keyword evidence="7" id="KW-0175">Coiled coil</keyword>
<feature type="coiled-coil region" evidence="7">
    <location>
        <begin position="385"/>
        <end position="426"/>
    </location>
</feature>
<dbReference type="SUPFAM" id="SSF46894">
    <property type="entry name" value="C-terminal effector domain of the bipartite response regulators"/>
    <property type="match status" value="1"/>
</dbReference>
<keyword evidence="8" id="KW-0472">Membrane</keyword>
<evidence type="ECO:0000256" key="3">
    <source>
        <dbReference type="ARBA" id="ARBA00022737"/>
    </source>
</evidence>
<dbReference type="Proteomes" id="UP001597112">
    <property type="component" value="Unassembled WGS sequence"/>
</dbReference>
<dbReference type="InterPro" id="IPR019734">
    <property type="entry name" value="TPR_rpt"/>
</dbReference>
<dbReference type="Pfam" id="PF13176">
    <property type="entry name" value="TPR_7"/>
    <property type="match status" value="1"/>
</dbReference>
<keyword evidence="8" id="KW-1133">Transmembrane helix</keyword>
<keyword evidence="10" id="KW-1185">Reference proteome</keyword>
<keyword evidence="2" id="KW-0963">Cytoplasm</keyword>
<evidence type="ECO:0000256" key="2">
    <source>
        <dbReference type="ARBA" id="ARBA00022490"/>
    </source>
</evidence>
<gene>
    <name evidence="9" type="ORF">ACFQ21_12165</name>
</gene>
<dbReference type="PANTHER" id="PTHR46630">
    <property type="entry name" value="TETRATRICOPEPTIDE REPEAT PROTEIN 29"/>
    <property type="match status" value="1"/>
</dbReference>
<dbReference type="Gene3D" id="1.25.40.10">
    <property type="entry name" value="Tetratricopeptide repeat domain"/>
    <property type="match status" value="1"/>
</dbReference>
<comment type="subcellular location">
    <subcellularLocation>
        <location evidence="1">Cytoplasm</location>
    </subcellularLocation>
</comment>
<evidence type="ECO:0000256" key="4">
    <source>
        <dbReference type="ARBA" id="ARBA00022803"/>
    </source>
</evidence>
<name>A0ABW3K1D0_9BACT</name>
<comment type="similarity">
    <text evidence="5">Belongs to the Rap family.</text>
</comment>
<proteinExistence type="inferred from homology"/>
<evidence type="ECO:0000256" key="6">
    <source>
        <dbReference type="PROSITE-ProRule" id="PRU00339"/>
    </source>
</evidence>
<feature type="repeat" description="TPR" evidence="6">
    <location>
        <begin position="197"/>
        <end position="230"/>
    </location>
</feature>
<feature type="repeat" description="TPR" evidence="6">
    <location>
        <begin position="157"/>
        <end position="190"/>
    </location>
</feature>
<keyword evidence="4 6" id="KW-0802">TPR repeat</keyword>
<protein>
    <submittedName>
        <fullName evidence="9">Tetratricopeptide repeat protein</fullName>
    </submittedName>
</protein>
<evidence type="ECO:0000256" key="1">
    <source>
        <dbReference type="ARBA" id="ARBA00004496"/>
    </source>
</evidence>
<reference evidence="10" key="1">
    <citation type="journal article" date="2019" name="Int. J. Syst. Evol. Microbiol.">
        <title>The Global Catalogue of Microorganisms (GCM) 10K type strain sequencing project: providing services to taxonomists for standard genome sequencing and annotation.</title>
        <authorList>
            <consortium name="The Broad Institute Genomics Platform"/>
            <consortium name="The Broad Institute Genome Sequencing Center for Infectious Disease"/>
            <person name="Wu L."/>
            <person name="Ma J."/>
        </authorList>
    </citation>
    <scope>NUCLEOTIDE SEQUENCE [LARGE SCALE GENOMIC DNA]</scope>
    <source>
        <strain evidence="10">CCUG 58938</strain>
    </source>
</reference>
<dbReference type="InterPro" id="IPR016032">
    <property type="entry name" value="Sig_transdc_resp-reg_C-effctor"/>
</dbReference>
<evidence type="ECO:0000313" key="9">
    <source>
        <dbReference type="EMBL" id="MFD1000068.1"/>
    </source>
</evidence>
<organism evidence="9 10">
    <name type="scientific">Ohtaekwangia kribbensis</name>
    <dbReference type="NCBI Taxonomy" id="688913"/>
    <lineage>
        <taxon>Bacteria</taxon>
        <taxon>Pseudomonadati</taxon>
        <taxon>Bacteroidota</taxon>
        <taxon>Cytophagia</taxon>
        <taxon>Cytophagales</taxon>
        <taxon>Fulvivirgaceae</taxon>
        <taxon>Ohtaekwangia</taxon>
    </lineage>
</organism>
<dbReference type="SUPFAM" id="SSF81901">
    <property type="entry name" value="HCP-like"/>
    <property type="match status" value="1"/>
</dbReference>
<evidence type="ECO:0000256" key="5">
    <source>
        <dbReference type="ARBA" id="ARBA00038253"/>
    </source>
</evidence>
<dbReference type="InterPro" id="IPR011990">
    <property type="entry name" value="TPR-like_helical_dom_sf"/>
</dbReference>
<comment type="caution">
    <text evidence="9">The sequence shown here is derived from an EMBL/GenBank/DDBJ whole genome shotgun (WGS) entry which is preliminary data.</text>
</comment>